<evidence type="ECO:0000313" key="2">
    <source>
        <dbReference type="EMBL" id="EHL08775.1"/>
    </source>
</evidence>
<name>G9XHJ2_DESHA</name>
<dbReference type="CDD" id="cd11541">
    <property type="entry name" value="NTP-PPase_u4"/>
    <property type="match status" value="1"/>
</dbReference>
<sequence length="109" mass="12252">MEMVEYQEYAGRTAGSHAYFENSFANFAMGLSGEAGEVTDYLKKVVFHGHELDKQKLSEELGDVLWYIAALAITAGLSLEDIAWDNVTKLKKRYPDGFDSKRSIQRPAN</sequence>
<reference evidence="2 3" key="1">
    <citation type="submission" date="2011-08" db="EMBL/GenBank/DDBJ databases">
        <authorList>
            <person name="Weinstock G."/>
            <person name="Sodergren E."/>
            <person name="Clifton S."/>
            <person name="Fulton L."/>
            <person name="Fulton B."/>
            <person name="Courtney L."/>
            <person name="Fronick C."/>
            <person name="Harrison M."/>
            <person name="Strong C."/>
            <person name="Farmer C."/>
            <person name="Delahaunty K."/>
            <person name="Markovic C."/>
            <person name="Hall O."/>
            <person name="Minx P."/>
            <person name="Tomlinson C."/>
            <person name="Mitreva M."/>
            <person name="Hou S."/>
            <person name="Chen J."/>
            <person name="Wollam A."/>
            <person name="Pepin K.H."/>
            <person name="Johnson M."/>
            <person name="Bhonagiri V."/>
            <person name="Zhang X."/>
            <person name="Suruliraj S."/>
            <person name="Warren W."/>
            <person name="Chinwalla A."/>
            <person name="Mardis E.R."/>
            <person name="Wilson R.K."/>
        </authorList>
    </citation>
    <scope>NUCLEOTIDE SEQUENCE [LARGE SCALE GENOMIC DNA]</scope>
    <source>
        <strain evidence="2 3">DP7</strain>
    </source>
</reference>
<dbReference type="Gene3D" id="1.10.287.1080">
    <property type="entry name" value="MazG-like"/>
    <property type="match status" value="1"/>
</dbReference>
<accession>G9XHJ2</accession>
<dbReference type="InterPro" id="IPR004518">
    <property type="entry name" value="MazG-like_dom"/>
</dbReference>
<dbReference type="PIRSF" id="PIRSF006639">
    <property type="entry name" value="UCP006639_pph"/>
    <property type="match status" value="1"/>
</dbReference>
<organism evidence="2 3">
    <name type="scientific">Desulfitobacterium hafniense DP7</name>
    <dbReference type="NCBI Taxonomy" id="537010"/>
    <lineage>
        <taxon>Bacteria</taxon>
        <taxon>Bacillati</taxon>
        <taxon>Bacillota</taxon>
        <taxon>Clostridia</taxon>
        <taxon>Eubacteriales</taxon>
        <taxon>Desulfitobacteriaceae</taxon>
        <taxon>Desulfitobacterium</taxon>
    </lineage>
</organism>
<dbReference type="SUPFAM" id="SSF101386">
    <property type="entry name" value="all-alpha NTP pyrophosphatases"/>
    <property type="match status" value="1"/>
</dbReference>
<protein>
    <submittedName>
        <fullName evidence="2">MazG nucleotide pyrophosphohydrolase domain protein</fullName>
    </submittedName>
</protein>
<keyword evidence="2" id="KW-0378">Hydrolase</keyword>
<dbReference type="AlphaFoldDB" id="G9XHJ2"/>
<evidence type="ECO:0000259" key="1">
    <source>
        <dbReference type="Pfam" id="PF03819"/>
    </source>
</evidence>
<comment type="caution">
    <text evidence="2">The sequence shown here is derived from an EMBL/GenBank/DDBJ whole genome shotgun (WGS) entry which is preliminary data.</text>
</comment>
<proteinExistence type="predicted"/>
<dbReference type="GO" id="GO:0016787">
    <property type="term" value="F:hydrolase activity"/>
    <property type="evidence" value="ECO:0007669"/>
    <property type="project" value="UniProtKB-KW"/>
</dbReference>
<dbReference type="InterPro" id="IPR011379">
    <property type="entry name" value="MazG-related_GP37"/>
</dbReference>
<dbReference type="Pfam" id="PF03819">
    <property type="entry name" value="MazG"/>
    <property type="match status" value="1"/>
</dbReference>
<dbReference type="Proteomes" id="UP000004416">
    <property type="component" value="Unassembled WGS sequence"/>
</dbReference>
<gene>
    <name evidence="2" type="ORF">HMPREF0322_00417</name>
</gene>
<evidence type="ECO:0000313" key="3">
    <source>
        <dbReference type="Proteomes" id="UP000004416"/>
    </source>
</evidence>
<feature type="domain" description="NTP pyrophosphohydrolase MazG-like" evidence="1">
    <location>
        <begin position="28"/>
        <end position="98"/>
    </location>
</feature>
<dbReference type="EMBL" id="AFZX01000011">
    <property type="protein sequence ID" value="EHL08775.1"/>
    <property type="molecule type" value="Genomic_DNA"/>
</dbReference>
<dbReference type="HOGENOM" id="CLU_130333_1_1_9"/>
<dbReference type="PATRIC" id="fig|537010.4.peg.391"/>